<gene>
    <name evidence="7" type="ordered locus">VIT_09s0002g07640</name>
</gene>
<comment type="similarity">
    <text evidence="1">Belongs to the FGGY kinase family.</text>
</comment>
<evidence type="ECO:0000256" key="2">
    <source>
        <dbReference type="ARBA" id="ARBA00022679"/>
    </source>
</evidence>
<evidence type="ECO:0000313" key="8">
    <source>
        <dbReference type="Proteomes" id="UP000009183"/>
    </source>
</evidence>
<dbReference type="PaxDb" id="29760-VIT_09s0002g07640.t01"/>
<keyword evidence="2" id="KW-0808">Transferase</keyword>
<dbReference type="GO" id="GO:0016301">
    <property type="term" value="F:kinase activity"/>
    <property type="evidence" value="ECO:0007669"/>
    <property type="project" value="UniProtKB-KW"/>
</dbReference>
<dbReference type="Proteomes" id="UP000009183">
    <property type="component" value="Chromosome 9"/>
</dbReference>
<keyword evidence="8" id="KW-1185">Reference proteome</keyword>
<dbReference type="InterPro" id="IPR043129">
    <property type="entry name" value="ATPase_NBD"/>
</dbReference>
<dbReference type="AlphaFoldDB" id="F6HXH4"/>
<dbReference type="OrthoDB" id="5422795at2759"/>
<dbReference type="GO" id="GO:0005524">
    <property type="term" value="F:ATP binding"/>
    <property type="evidence" value="ECO:0007669"/>
    <property type="project" value="UniProtKB-KW"/>
</dbReference>
<dbReference type="Pfam" id="PF02782">
    <property type="entry name" value="FGGY_C"/>
    <property type="match status" value="1"/>
</dbReference>
<sequence length="166" mass="18242">MAFNGLFAPWCRDDARGVCIGITRFTNKSHIARAVLESMCFQVKDVLDSMHKDAGEKGEVKNEKGEFLLRVDGGATINNLLMQIQADLLGNPVVRPADIETTALGAAYAAGLAVGIWTEDEIFDSGEKVKLATTFYPALDEERRNKKVESWCKAVSRTFDLADLSL</sequence>
<dbReference type="eggNOG" id="KOG2517">
    <property type="taxonomic scope" value="Eukaryota"/>
</dbReference>
<evidence type="ECO:0000259" key="6">
    <source>
        <dbReference type="Pfam" id="PF02782"/>
    </source>
</evidence>
<organism evidence="7 8">
    <name type="scientific">Vitis vinifera</name>
    <name type="common">Grape</name>
    <dbReference type="NCBI Taxonomy" id="29760"/>
    <lineage>
        <taxon>Eukaryota</taxon>
        <taxon>Viridiplantae</taxon>
        <taxon>Streptophyta</taxon>
        <taxon>Embryophyta</taxon>
        <taxon>Tracheophyta</taxon>
        <taxon>Spermatophyta</taxon>
        <taxon>Magnoliopsida</taxon>
        <taxon>eudicotyledons</taxon>
        <taxon>Gunneridae</taxon>
        <taxon>Pentapetalae</taxon>
        <taxon>rosids</taxon>
        <taxon>Vitales</taxon>
        <taxon>Vitaceae</taxon>
        <taxon>Viteae</taxon>
        <taxon>Vitis</taxon>
    </lineage>
</organism>
<dbReference type="PANTHER" id="PTHR10196:SF69">
    <property type="entry name" value="GLYCEROL KINASE"/>
    <property type="match status" value="1"/>
</dbReference>
<keyword evidence="5" id="KW-0067">ATP-binding</keyword>
<feature type="domain" description="Carbohydrate kinase FGGY C-terminal" evidence="6">
    <location>
        <begin position="2"/>
        <end position="113"/>
    </location>
</feature>
<dbReference type="InterPro" id="IPR018485">
    <property type="entry name" value="FGGY_C"/>
</dbReference>
<proteinExistence type="inferred from homology"/>
<name>F6HXH4_VITVI</name>
<dbReference type="PANTHER" id="PTHR10196">
    <property type="entry name" value="SUGAR KINASE"/>
    <property type="match status" value="1"/>
</dbReference>
<dbReference type="InParanoid" id="F6HXH4"/>
<evidence type="ECO:0000256" key="4">
    <source>
        <dbReference type="ARBA" id="ARBA00022777"/>
    </source>
</evidence>
<dbReference type="GO" id="GO:0005975">
    <property type="term" value="P:carbohydrate metabolic process"/>
    <property type="evidence" value="ECO:0007669"/>
    <property type="project" value="InterPro"/>
</dbReference>
<keyword evidence="3" id="KW-0547">Nucleotide-binding</keyword>
<dbReference type="STRING" id="29760.F6HXH4"/>
<evidence type="ECO:0000256" key="1">
    <source>
        <dbReference type="ARBA" id="ARBA00009156"/>
    </source>
</evidence>
<dbReference type="SUPFAM" id="SSF53067">
    <property type="entry name" value="Actin-like ATPase domain"/>
    <property type="match status" value="1"/>
</dbReference>
<dbReference type="Gene3D" id="3.30.420.40">
    <property type="match status" value="1"/>
</dbReference>
<dbReference type="EMBL" id="FN596494">
    <property type="protein sequence ID" value="CCB59644.1"/>
    <property type="molecule type" value="Genomic_DNA"/>
</dbReference>
<dbReference type="HOGENOM" id="CLU_009281_8_2_1"/>
<evidence type="ECO:0000256" key="5">
    <source>
        <dbReference type="ARBA" id="ARBA00022840"/>
    </source>
</evidence>
<evidence type="ECO:0000256" key="3">
    <source>
        <dbReference type="ARBA" id="ARBA00022741"/>
    </source>
</evidence>
<evidence type="ECO:0000313" key="7">
    <source>
        <dbReference type="EMBL" id="CCB59644.1"/>
    </source>
</evidence>
<reference evidence="8" key="1">
    <citation type="journal article" date="2007" name="Nature">
        <title>The grapevine genome sequence suggests ancestral hexaploidization in major angiosperm phyla.</title>
        <authorList>
            <consortium name="The French-Italian Public Consortium for Grapevine Genome Characterization."/>
            <person name="Jaillon O."/>
            <person name="Aury J.-M."/>
            <person name="Noel B."/>
            <person name="Policriti A."/>
            <person name="Clepet C."/>
            <person name="Casagrande A."/>
            <person name="Choisne N."/>
            <person name="Aubourg S."/>
            <person name="Vitulo N."/>
            <person name="Jubin C."/>
            <person name="Vezzi A."/>
            <person name="Legeai F."/>
            <person name="Hugueney P."/>
            <person name="Dasilva C."/>
            <person name="Horner D."/>
            <person name="Mica E."/>
            <person name="Jublot D."/>
            <person name="Poulain J."/>
            <person name="Bruyere C."/>
            <person name="Billault A."/>
            <person name="Segurens B."/>
            <person name="Gouyvenoux M."/>
            <person name="Ugarte E."/>
            <person name="Cattonaro F."/>
            <person name="Anthouard V."/>
            <person name="Vico V."/>
            <person name="Del Fabbro C."/>
            <person name="Alaux M."/>
            <person name="Di Gaspero G."/>
            <person name="Dumas V."/>
            <person name="Felice N."/>
            <person name="Paillard S."/>
            <person name="Juman I."/>
            <person name="Moroldo M."/>
            <person name="Scalabrin S."/>
            <person name="Canaguier A."/>
            <person name="Le Clainche I."/>
            <person name="Malacrida G."/>
            <person name="Durand E."/>
            <person name="Pesole G."/>
            <person name="Laucou V."/>
            <person name="Chatelet P."/>
            <person name="Merdinoglu D."/>
            <person name="Delledonne M."/>
            <person name="Pezzotti M."/>
            <person name="Lecharny A."/>
            <person name="Scarpelli C."/>
            <person name="Artiguenave F."/>
            <person name="Pe M.E."/>
            <person name="Valle G."/>
            <person name="Morgante M."/>
            <person name="Caboche M."/>
            <person name="Adam-Blondon A.-F."/>
            <person name="Weissenbach J."/>
            <person name="Quetier F."/>
            <person name="Wincker P."/>
        </authorList>
    </citation>
    <scope>NUCLEOTIDE SEQUENCE [LARGE SCALE GENOMIC DNA]</scope>
    <source>
        <strain evidence="8">cv. Pinot noir / PN40024</strain>
    </source>
</reference>
<accession>F6HXH4</accession>
<keyword evidence="4" id="KW-0418">Kinase</keyword>
<protein>
    <recommendedName>
        <fullName evidence="6">Carbohydrate kinase FGGY C-terminal domain-containing protein</fullName>
    </recommendedName>
</protein>